<dbReference type="STRING" id="1250231.SAMN04488552_2055"/>
<dbReference type="Proteomes" id="UP000198858">
    <property type="component" value="Chromosome I"/>
</dbReference>
<evidence type="ECO:0000313" key="3">
    <source>
        <dbReference type="Proteomes" id="UP000198858"/>
    </source>
</evidence>
<reference evidence="2 3" key="1">
    <citation type="submission" date="2016-10" db="EMBL/GenBank/DDBJ databases">
        <authorList>
            <person name="Varghese N."/>
            <person name="Submissions S."/>
        </authorList>
    </citation>
    <scope>NUCLEOTIDE SEQUENCE [LARGE SCALE GENOMIC DNA]</scope>
    <source>
        <strain evidence="2 3">Mar_2010_102</strain>
    </source>
</reference>
<keyword evidence="3" id="KW-1185">Reference proteome</keyword>
<gene>
    <name evidence="2" type="ORF">SAMN04488552_2055</name>
</gene>
<evidence type="ECO:0000313" key="2">
    <source>
        <dbReference type="EMBL" id="SDS08694.1"/>
    </source>
</evidence>
<dbReference type="EMBL" id="LT629745">
    <property type="protein sequence ID" value="SDS08694.1"/>
    <property type="molecule type" value="Genomic_DNA"/>
</dbReference>
<organism evidence="2 3">
    <name type="scientific">Christiangramia echinicola</name>
    <dbReference type="NCBI Taxonomy" id="279359"/>
    <lineage>
        <taxon>Bacteria</taxon>
        <taxon>Pseudomonadati</taxon>
        <taxon>Bacteroidota</taxon>
        <taxon>Flavobacteriia</taxon>
        <taxon>Flavobacteriales</taxon>
        <taxon>Flavobacteriaceae</taxon>
        <taxon>Christiangramia</taxon>
    </lineage>
</organism>
<dbReference type="InterPro" id="IPR021314">
    <property type="entry name" value="DUF2911"/>
</dbReference>
<protein>
    <recommendedName>
        <fullName evidence="4">DUF2911 domain-containing protein</fullName>
    </recommendedName>
</protein>
<evidence type="ECO:0008006" key="4">
    <source>
        <dbReference type="Google" id="ProtNLM"/>
    </source>
</evidence>
<accession>A0A1H1PC44</accession>
<sequence>MKKFIIGGLSAICLFISNPVNAQEEGKVNFSKEELKFSKMDASPMDLAMYKDKNDAAVARVIYSRPQKRNREIFGKLIPYGEVWRTGANEATELTLYKDMKVADAVVKAGTYTLYTIPGEKEWTVILNNKTNTWGAYEYTDKEDKVRINVPVRQAPNTIEALSMAFQESNKGADLLIGWDNSYVKVPFESAK</sequence>
<evidence type="ECO:0000256" key="1">
    <source>
        <dbReference type="SAM" id="SignalP"/>
    </source>
</evidence>
<dbReference type="RefSeq" id="WP_089662392.1">
    <property type="nucleotide sequence ID" value="NZ_LT629745.1"/>
</dbReference>
<feature type="signal peptide" evidence="1">
    <location>
        <begin position="1"/>
        <end position="22"/>
    </location>
</feature>
<feature type="chain" id="PRO_5009256461" description="DUF2911 domain-containing protein" evidence="1">
    <location>
        <begin position="23"/>
        <end position="192"/>
    </location>
</feature>
<keyword evidence="1" id="KW-0732">Signal</keyword>
<dbReference type="AlphaFoldDB" id="A0A1H1PC44"/>
<proteinExistence type="predicted"/>
<dbReference type="Pfam" id="PF11138">
    <property type="entry name" value="DUF2911"/>
    <property type="match status" value="1"/>
</dbReference>
<name>A0A1H1PC44_9FLAO</name>